<evidence type="ECO:0000256" key="5">
    <source>
        <dbReference type="RuleBase" id="RU362057"/>
    </source>
</evidence>
<evidence type="ECO:0000256" key="2">
    <source>
        <dbReference type="ARBA" id="ARBA00022676"/>
    </source>
</evidence>
<comment type="caution">
    <text evidence="6">The sequence shown here is derived from an EMBL/GenBank/DDBJ whole genome shotgun (WGS) entry which is preliminary data.</text>
</comment>
<dbReference type="GO" id="GO:0009813">
    <property type="term" value="P:flavonoid biosynthetic process"/>
    <property type="evidence" value="ECO:0007669"/>
    <property type="project" value="UniProtKB-ARBA"/>
</dbReference>
<keyword evidence="7" id="KW-1185">Reference proteome</keyword>
<dbReference type="SUPFAM" id="SSF53756">
    <property type="entry name" value="UDP-Glycosyltransferase/glycogen phosphorylase"/>
    <property type="match status" value="1"/>
</dbReference>
<dbReference type="GO" id="GO:0102454">
    <property type="term" value="F:cyanidin 3-O-galactosyltransferase activity"/>
    <property type="evidence" value="ECO:0007669"/>
    <property type="project" value="UniProtKB-ARBA"/>
</dbReference>
<accession>A0ABD1SRE4</accession>
<reference evidence="7" key="1">
    <citation type="submission" date="2024-07" db="EMBL/GenBank/DDBJ databases">
        <title>Two chromosome-level genome assemblies of Korean endemic species Abeliophyllum distichum and Forsythia ovata (Oleaceae).</title>
        <authorList>
            <person name="Jang H."/>
        </authorList>
    </citation>
    <scope>NUCLEOTIDE SEQUENCE [LARGE SCALE GENOMIC DNA]</scope>
</reference>
<dbReference type="InterPro" id="IPR035595">
    <property type="entry name" value="UDP_glycos_trans_CS"/>
</dbReference>
<comment type="similarity">
    <text evidence="1 4">Belongs to the UDP-glycosyltransferase family.</text>
</comment>
<dbReference type="PROSITE" id="PS00375">
    <property type="entry name" value="UDPGT"/>
    <property type="match status" value="1"/>
</dbReference>
<dbReference type="EC" id="2.4.1.-" evidence="5"/>
<dbReference type="Gene3D" id="3.40.50.2000">
    <property type="entry name" value="Glycogen Phosphorylase B"/>
    <property type="match status" value="2"/>
</dbReference>
<sequence length="449" mass="49492">MEKKAHVAVFPFPFGSHPTALLHLVQRLAAAAPAVQFSYFNTTNSNQKVFSKMNLNGYDNIRSYNIDDGVPEGHVFSGNPVEAIELFIKATPLNFRKRLEELVEATGLKVTCLLTDAFLGFSADIAEEMGIPWVAFWTAGPTALSLHMYFDLIHRNLGLTGRTQNSEQTLDFLPGMSAIRASDLPEELQSLDKPDRPFSYLLQTMGLVVRRSSTVVLNSFDGIDPLVTADLKSKLKKVLNIGPFSLPPCQDQSGCLSWLDRHNAASVAYISFGSMLTPPPNELAALAEALEEKKVPYLWSFREDLKGHLLEGFFKRTSSRGKVVAWAPQSQILAHSSVGVFITHCGWNSMVESITGGVPMICRPFFGDQMINRRILADVWQIGIGLEGDVFAKAGTMNALDIVLSKENWNKMRENIGVFKESATKAVAPNGSSTENFKSFIDIVINISS</sequence>
<dbReference type="FunFam" id="3.40.50.2000:FF:000129">
    <property type="entry name" value="Glycosyltransferase"/>
    <property type="match status" value="1"/>
</dbReference>
<dbReference type="AlphaFoldDB" id="A0ABD1SRE4"/>
<dbReference type="PANTHER" id="PTHR11926">
    <property type="entry name" value="GLUCOSYL/GLUCURONOSYL TRANSFERASES"/>
    <property type="match status" value="1"/>
</dbReference>
<dbReference type="EMBL" id="JBFOLJ010000010">
    <property type="protein sequence ID" value="KAL2502298.1"/>
    <property type="molecule type" value="Genomic_DNA"/>
</dbReference>
<dbReference type="InterPro" id="IPR002213">
    <property type="entry name" value="UDP_glucos_trans"/>
</dbReference>
<evidence type="ECO:0000256" key="3">
    <source>
        <dbReference type="ARBA" id="ARBA00022679"/>
    </source>
</evidence>
<dbReference type="Pfam" id="PF00201">
    <property type="entry name" value="UDPGT"/>
    <property type="match status" value="1"/>
</dbReference>
<proteinExistence type="inferred from homology"/>
<dbReference type="CDD" id="cd03784">
    <property type="entry name" value="GT1_Gtf-like"/>
    <property type="match status" value="1"/>
</dbReference>
<name>A0ABD1SRE4_9LAMI</name>
<evidence type="ECO:0000313" key="7">
    <source>
        <dbReference type="Proteomes" id="UP001604277"/>
    </source>
</evidence>
<dbReference type="Proteomes" id="UP001604277">
    <property type="component" value="Unassembled WGS sequence"/>
</dbReference>
<evidence type="ECO:0000313" key="6">
    <source>
        <dbReference type="EMBL" id="KAL2502298.1"/>
    </source>
</evidence>
<keyword evidence="2 4" id="KW-0328">Glycosyltransferase</keyword>
<keyword evidence="3 4" id="KW-0808">Transferase</keyword>
<dbReference type="PANTHER" id="PTHR11926:SF1494">
    <property type="entry name" value="FLAVONOL 3-O-GLUCOSYLTRANSFERASE UGT76E12-RELATED"/>
    <property type="match status" value="1"/>
</dbReference>
<protein>
    <recommendedName>
        <fullName evidence="5">Glycosyltransferase</fullName>
        <ecNumber evidence="5">2.4.1.-</ecNumber>
    </recommendedName>
</protein>
<evidence type="ECO:0000256" key="4">
    <source>
        <dbReference type="RuleBase" id="RU003718"/>
    </source>
</evidence>
<dbReference type="FunFam" id="3.40.50.2000:FF:000091">
    <property type="entry name" value="Glycosyltransferase"/>
    <property type="match status" value="1"/>
</dbReference>
<gene>
    <name evidence="6" type="ORF">Fot_36146</name>
</gene>
<evidence type="ECO:0000256" key="1">
    <source>
        <dbReference type="ARBA" id="ARBA00009995"/>
    </source>
</evidence>
<organism evidence="6 7">
    <name type="scientific">Forsythia ovata</name>
    <dbReference type="NCBI Taxonomy" id="205694"/>
    <lineage>
        <taxon>Eukaryota</taxon>
        <taxon>Viridiplantae</taxon>
        <taxon>Streptophyta</taxon>
        <taxon>Embryophyta</taxon>
        <taxon>Tracheophyta</taxon>
        <taxon>Spermatophyta</taxon>
        <taxon>Magnoliopsida</taxon>
        <taxon>eudicotyledons</taxon>
        <taxon>Gunneridae</taxon>
        <taxon>Pentapetalae</taxon>
        <taxon>asterids</taxon>
        <taxon>lamiids</taxon>
        <taxon>Lamiales</taxon>
        <taxon>Oleaceae</taxon>
        <taxon>Forsythieae</taxon>
        <taxon>Forsythia</taxon>
    </lineage>
</organism>